<evidence type="ECO:0000313" key="2">
    <source>
        <dbReference type="Proteomes" id="UP000824120"/>
    </source>
</evidence>
<gene>
    <name evidence="1" type="ORF">H5410_038562</name>
</gene>
<reference evidence="1 2" key="1">
    <citation type="submission" date="2020-09" db="EMBL/GenBank/DDBJ databases">
        <title>De no assembly of potato wild relative species, Solanum commersonii.</title>
        <authorList>
            <person name="Cho K."/>
        </authorList>
    </citation>
    <scope>NUCLEOTIDE SEQUENCE [LARGE SCALE GENOMIC DNA]</scope>
    <source>
        <strain evidence="1">LZ3.2</strain>
        <tissue evidence="1">Leaf</tissue>
    </source>
</reference>
<organism evidence="1 2">
    <name type="scientific">Solanum commersonii</name>
    <name type="common">Commerson's wild potato</name>
    <name type="synonym">Commerson's nightshade</name>
    <dbReference type="NCBI Taxonomy" id="4109"/>
    <lineage>
        <taxon>Eukaryota</taxon>
        <taxon>Viridiplantae</taxon>
        <taxon>Streptophyta</taxon>
        <taxon>Embryophyta</taxon>
        <taxon>Tracheophyta</taxon>
        <taxon>Spermatophyta</taxon>
        <taxon>Magnoliopsida</taxon>
        <taxon>eudicotyledons</taxon>
        <taxon>Gunneridae</taxon>
        <taxon>Pentapetalae</taxon>
        <taxon>asterids</taxon>
        <taxon>lamiids</taxon>
        <taxon>Solanales</taxon>
        <taxon>Solanaceae</taxon>
        <taxon>Solanoideae</taxon>
        <taxon>Solaneae</taxon>
        <taxon>Solanum</taxon>
    </lineage>
</organism>
<sequence>MSVVVKVLEGLVSVETNLDFNFTDLTEVGRSTNRWKSPSVQYCLQFYLDQGVALCNNNC</sequence>
<evidence type="ECO:0000313" key="1">
    <source>
        <dbReference type="EMBL" id="KAG5597330.1"/>
    </source>
</evidence>
<keyword evidence="2" id="KW-1185">Reference proteome</keyword>
<accession>A0A9J5YB17</accession>
<dbReference type="AlphaFoldDB" id="A0A9J5YB17"/>
<dbReference type="Proteomes" id="UP000824120">
    <property type="component" value="Chromosome 7"/>
</dbReference>
<protein>
    <submittedName>
        <fullName evidence="1">Uncharacterized protein</fullName>
    </submittedName>
</protein>
<name>A0A9J5YB17_SOLCO</name>
<dbReference type="EMBL" id="JACXVP010000007">
    <property type="protein sequence ID" value="KAG5597330.1"/>
    <property type="molecule type" value="Genomic_DNA"/>
</dbReference>
<proteinExistence type="predicted"/>
<comment type="caution">
    <text evidence="1">The sequence shown here is derived from an EMBL/GenBank/DDBJ whole genome shotgun (WGS) entry which is preliminary data.</text>
</comment>